<dbReference type="PANTHER" id="PTHR43083:SF6">
    <property type="entry name" value="MANNAN POLYMERASE COMPLEXES SUBUNIT MNN9"/>
    <property type="match status" value="1"/>
</dbReference>
<accession>A0AA43MB97</accession>
<name>A0AA43MB97_9BURK</name>
<reference evidence="1" key="1">
    <citation type="submission" date="2023-04" db="EMBL/GenBank/DDBJ databases">
        <title>Genome Encyclopedia of Bacteria and Archaea VI: Functional Genomics of Type Strains.</title>
        <authorList>
            <person name="Whitman W."/>
        </authorList>
    </citation>
    <scope>NUCLEOTIDE SEQUENCE</scope>
    <source>
        <strain evidence="1">Enz.4-51</strain>
    </source>
</reference>
<dbReference type="EMBL" id="JARXYA010000031">
    <property type="protein sequence ID" value="MDH6505025.1"/>
    <property type="molecule type" value="Genomic_DNA"/>
</dbReference>
<gene>
    <name evidence="1" type="ORF">M2127_002355</name>
</gene>
<evidence type="ECO:0000313" key="2">
    <source>
        <dbReference type="Proteomes" id="UP001161160"/>
    </source>
</evidence>
<keyword evidence="2" id="KW-1185">Reference proteome</keyword>
<dbReference type="InterPro" id="IPR052086">
    <property type="entry name" value="Mannan_Polymerase_Subunit"/>
</dbReference>
<comment type="caution">
    <text evidence="1">The sequence shown here is derived from an EMBL/GenBank/DDBJ whole genome shotgun (WGS) entry which is preliminary data.</text>
</comment>
<dbReference type="Proteomes" id="UP001161160">
    <property type="component" value="Unassembled WGS sequence"/>
</dbReference>
<dbReference type="AlphaFoldDB" id="A0AA43MB97"/>
<feature type="non-terminal residue" evidence="1">
    <location>
        <position position="1"/>
    </location>
</feature>
<organism evidence="1 2">
    <name type="scientific">Polynucleobacter sphagniphilus</name>
    <dbReference type="NCBI Taxonomy" id="1743169"/>
    <lineage>
        <taxon>Bacteria</taxon>
        <taxon>Pseudomonadati</taxon>
        <taxon>Pseudomonadota</taxon>
        <taxon>Betaproteobacteria</taxon>
        <taxon>Burkholderiales</taxon>
        <taxon>Burkholderiaceae</taxon>
        <taxon>Polynucleobacter</taxon>
    </lineage>
</organism>
<evidence type="ECO:0000313" key="1">
    <source>
        <dbReference type="EMBL" id="MDH6505025.1"/>
    </source>
</evidence>
<dbReference type="PANTHER" id="PTHR43083">
    <property type="entry name" value="MANNAN POLYMERASE II"/>
    <property type="match status" value="1"/>
</dbReference>
<dbReference type="Gene3D" id="3.90.550.10">
    <property type="entry name" value="Spore Coat Polysaccharide Biosynthesis Protein SpsA, Chain A"/>
    <property type="match status" value="1"/>
</dbReference>
<protein>
    <submittedName>
        <fullName evidence="1">Uncharacterized protein</fullName>
    </submittedName>
</protein>
<proteinExistence type="predicted"/>
<sequence length="119" mass="13204">RLKTVLSSYLLPRLKESLSLKAFGLKIPGQVNLIDGLYQPPKGVGRRYLNEFTDYDLIRVNAVGGTALLIDANLHREGLIFPAFSYRGYIETEGLAAMAQDMGVECWGLPQIRIIHADA</sequence>
<dbReference type="RefSeq" id="WP_280757162.1">
    <property type="nucleotide sequence ID" value="NZ_JARXYA010000031.1"/>
</dbReference>
<dbReference type="InterPro" id="IPR029044">
    <property type="entry name" value="Nucleotide-diphossugar_trans"/>
</dbReference>